<feature type="compositionally biased region" description="Basic and acidic residues" evidence="5">
    <location>
        <begin position="369"/>
        <end position="386"/>
    </location>
</feature>
<accession>A0A4U6UY20</accession>
<sequence>MEIDEDGEPTTPSNAKTKLCCFHKHGPHKHGPRVREGNDRSFVFSQELREAAIRLVDLIKAMAKRSFVPDQEKDELTMTLGNPEHPRCCRGTGHIDSYRSRQRSKAEHAQQLRELQEHVALTEARMKETIDRRVALALSKQASEQVAAASGVASTEAPAGGSSDIFEDNQRHPVDDIIGRAPCELVTSVKNKLIVVAYRVAKQPIQGQTLHGVEIPTRSYAKVGVDRVVDDWDDLELEIPGGDREKNLGEAIHGWILWPKRYIRIMQSNPPTLGSSPQGSRARSPTPSARAPSPLPDRDPSMSPPPPIMSMATRRNMPSVPPTTATKKQNKPKEKQPEPKNPCDMTNAELHVVVDAEVKAHFTKKRSVKKDPPLDKEKPSLSDYDRQITKAFQKKKKSGSTIPQLGTQSNQSIAPLKVLLEFDQNLLQFIKDTNLTLAQLRGEDHIPKHPEAAKWKYEYGKPLMYKLHQWYMEVSANGLFVLEVQIGGQHYFRGEDIINVPLEELYYLYNQDALDKSLISSWVLMEIQTCQTKGYYDVGFIDSDDVNYFHQILLVVMVDQNMVYVMDSLRKPRDQYKNLIDILNKAWARFRRHHAGEFKEELDLKPEFPQPGNNLCGYYVCEFIHGFMMYMKERLLDTEKIKAIQEQLSGFLLEEVVNPAREFHNDGSNLHHRQDSGPK</sequence>
<dbReference type="EMBL" id="CM016555">
    <property type="protein sequence ID" value="TKW21568.1"/>
    <property type="molecule type" value="Genomic_DNA"/>
</dbReference>
<dbReference type="Pfam" id="PF26133">
    <property type="entry name" value="DUF8039"/>
    <property type="match status" value="1"/>
</dbReference>
<feature type="compositionally biased region" description="Polar residues" evidence="5">
    <location>
        <begin position="268"/>
        <end position="279"/>
    </location>
</feature>
<feature type="region of interest" description="Disordered" evidence="5">
    <location>
        <begin position="268"/>
        <end position="345"/>
    </location>
</feature>
<proteinExistence type="inferred from homology"/>
<protein>
    <submittedName>
        <fullName evidence="8">Uncharacterized protein</fullName>
    </submittedName>
</protein>
<dbReference type="InterPro" id="IPR038765">
    <property type="entry name" value="Papain-like_cys_pep_sf"/>
</dbReference>
<evidence type="ECO:0000256" key="1">
    <source>
        <dbReference type="ARBA" id="ARBA00005234"/>
    </source>
</evidence>
<feature type="domain" description="DUF8039" evidence="7">
    <location>
        <begin position="172"/>
        <end position="265"/>
    </location>
</feature>
<feature type="region of interest" description="Disordered" evidence="5">
    <location>
        <begin position="149"/>
        <end position="168"/>
    </location>
</feature>
<dbReference type="SUPFAM" id="SSF54001">
    <property type="entry name" value="Cysteine proteinases"/>
    <property type="match status" value="1"/>
</dbReference>
<keyword evidence="4" id="KW-0175">Coiled coil</keyword>
<evidence type="ECO:0000256" key="4">
    <source>
        <dbReference type="SAM" id="Coils"/>
    </source>
</evidence>
<feature type="coiled-coil region" evidence="4">
    <location>
        <begin position="105"/>
        <end position="132"/>
    </location>
</feature>
<keyword evidence="3" id="KW-0378">Hydrolase</keyword>
<dbReference type="GO" id="GO:0008234">
    <property type="term" value="F:cysteine-type peptidase activity"/>
    <property type="evidence" value="ECO:0007669"/>
    <property type="project" value="InterPro"/>
</dbReference>
<organism evidence="8 9">
    <name type="scientific">Setaria viridis</name>
    <name type="common">Green bristlegrass</name>
    <name type="synonym">Setaria italica subsp. viridis</name>
    <dbReference type="NCBI Taxonomy" id="4556"/>
    <lineage>
        <taxon>Eukaryota</taxon>
        <taxon>Viridiplantae</taxon>
        <taxon>Streptophyta</taxon>
        <taxon>Embryophyta</taxon>
        <taxon>Tracheophyta</taxon>
        <taxon>Spermatophyta</taxon>
        <taxon>Magnoliopsida</taxon>
        <taxon>Liliopsida</taxon>
        <taxon>Poales</taxon>
        <taxon>Poaceae</taxon>
        <taxon>PACMAD clade</taxon>
        <taxon>Panicoideae</taxon>
        <taxon>Panicodae</taxon>
        <taxon>Paniceae</taxon>
        <taxon>Cenchrinae</taxon>
        <taxon>Setaria</taxon>
    </lineage>
</organism>
<evidence type="ECO:0000313" key="8">
    <source>
        <dbReference type="EMBL" id="TKW21568.1"/>
    </source>
</evidence>
<dbReference type="AlphaFoldDB" id="A0A4U6UY20"/>
<comment type="similarity">
    <text evidence="1">Belongs to the peptidase C48 family.</text>
</comment>
<evidence type="ECO:0000256" key="3">
    <source>
        <dbReference type="ARBA" id="ARBA00022801"/>
    </source>
</evidence>
<dbReference type="Gene3D" id="3.40.395.10">
    <property type="entry name" value="Adenoviral Proteinase, Chain A"/>
    <property type="match status" value="1"/>
</dbReference>
<dbReference type="Gramene" id="TKW21568">
    <property type="protein sequence ID" value="TKW21568"/>
    <property type="gene ID" value="SEVIR_4G127700v2"/>
</dbReference>
<evidence type="ECO:0000313" key="9">
    <source>
        <dbReference type="Proteomes" id="UP000298652"/>
    </source>
</evidence>
<dbReference type="Pfam" id="PF02902">
    <property type="entry name" value="Peptidase_C48"/>
    <property type="match status" value="1"/>
</dbReference>
<evidence type="ECO:0000256" key="2">
    <source>
        <dbReference type="ARBA" id="ARBA00022670"/>
    </source>
</evidence>
<keyword evidence="9" id="KW-1185">Reference proteome</keyword>
<dbReference type="PANTHER" id="PTHR33018">
    <property type="entry name" value="OS10G0338966 PROTEIN-RELATED"/>
    <property type="match status" value="1"/>
</dbReference>
<evidence type="ECO:0000259" key="6">
    <source>
        <dbReference type="Pfam" id="PF02902"/>
    </source>
</evidence>
<feature type="domain" description="Ubiquitin-like protease family profile" evidence="6">
    <location>
        <begin position="550"/>
        <end position="649"/>
    </location>
</feature>
<dbReference type="InterPro" id="IPR003653">
    <property type="entry name" value="Peptidase_C48_C"/>
</dbReference>
<dbReference type="Proteomes" id="UP000298652">
    <property type="component" value="Chromosome 4"/>
</dbReference>
<keyword evidence="2" id="KW-0645">Protease</keyword>
<dbReference type="PANTHER" id="PTHR33018:SF34">
    <property type="entry name" value="OS02G0472350 PROTEIN"/>
    <property type="match status" value="1"/>
</dbReference>
<dbReference type="OMA" id="RYIRIMQ"/>
<feature type="region of interest" description="Disordered" evidence="5">
    <location>
        <begin position="363"/>
        <end position="386"/>
    </location>
</feature>
<evidence type="ECO:0000259" key="7">
    <source>
        <dbReference type="Pfam" id="PF26133"/>
    </source>
</evidence>
<reference evidence="8" key="1">
    <citation type="submission" date="2019-03" db="EMBL/GenBank/DDBJ databases">
        <title>WGS assembly of Setaria viridis.</title>
        <authorList>
            <person name="Huang P."/>
            <person name="Jenkins J."/>
            <person name="Grimwood J."/>
            <person name="Barry K."/>
            <person name="Healey A."/>
            <person name="Mamidi S."/>
            <person name="Sreedasyam A."/>
            <person name="Shu S."/>
            <person name="Feldman M."/>
            <person name="Wu J."/>
            <person name="Yu Y."/>
            <person name="Chen C."/>
            <person name="Johnson J."/>
            <person name="Rokhsar D."/>
            <person name="Baxter I."/>
            <person name="Schmutz J."/>
            <person name="Brutnell T."/>
            <person name="Kellogg E."/>
        </authorList>
    </citation>
    <scope>NUCLEOTIDE SEQUENCE [LARGE SCALE GENOMIC DNA]</scope>
</reference>
<feature type="compositionally biased region" description="Low complexity" evidence="5">
    <location>
        <begin position="280"/>
        <end position="292"/>
    </location>
</feature>
<name>A0A4U6UY20_SETVI</name>
<gene>
    <name evidence="8" type="ORF">SEVIR_4G127700v2</name>
</gene>
<dbReference type="GO" id="GO:0006508">
    <property type="term" value="P:proteolysis"/>
    <property type="evidence" value="ECO:0007669"/>
    <property type="project" value="UniProtKB-KW"/>
</dbReference>
<dbReference type="InterPro" id="IPR058352">
    <property type="entry name" value="DUF8039"/>
</dbReference>
<evidence type="ECO:0000256" key="5">
    <source>
        <dbReference type="SAM" id="MobiDB-lite"/>
    </source>
</evidence>